<feature type="transmembrane region" description="Helical" evidence="8">
    <location>
        <begin position="354"/>
        <end position="376"/>
    </location>
</feature>
<dbReference type="GO" id="GO:0045332">
    <property type="term" value="P:phospholipid translocation"/>
    <property type="evidence" value="ECO:0007669"/>
    <property type="project" value="UniProtKB-UniRule"/>
</dbReference>
<keyword evidence="5 6" id="KW-0472">Membrane</keyword>
<dbReference type="Proteomes" id="UP000000314">
    <property type="component" value="Chromosome 4"/>
</dbReference>
<evidence type="ECO:0000256" key="3">
    <source>
        <dbReference type="ARBA" id="ARBA00022692"/>
    </source>
</evidence>
<dbReference type="EMBL" id="FN392322">
    <property type="protein sequence ID" value="CAY71681.1"/>
    <property type="molecule type" value="Genomic_DNA"/>
</dbReference>
<dbReference type="PANTHER" id="PTHR10926:SF0">
    <property type="entry name" value="CDC50, ISOFORM A"/>
    <property type="match status" value="1"/>
</dbReference>
<dbReference type="PANTHER" id="PTHR10926">
    <property type="entry name" value="CELL CYCLE CONTROL PROTEIN 50"/>
    <property type="match status" value="1"/>
</dbReference>
<comment type="similarity">
    <text evidence="2 6">Belongs to the CDC50/LEM3 family.</text>
</comment>
<dbReference type="GO" id="GO:0005886">
    <property type="term" value="C:plasma membrane"/>
    <property type="evidence" value="ECO:0007669"/>
    <property type="project" value="TreeGrafter"/>
</dbReference>
<dbReference type="GO" id="GO:0005794">
    <property type="term" value="C:Golgi apparatus"/>
    <property type="evidence" value="ECO:0007669"/>
    <property type="project" value="TreeGrafter"/>
</dbReference>
<dbReference type="Pfam" id="PF03381">
    <property type="entry name" value="CDC50"/>
    <property type="match status" value="1"/>
</dbReference>
<dbReference type="OMA" id="TWNNDQP"/>
<dbReference type="STRING" id="644223.C4R7V6"/>
<dbReference type="GeneID" id="8200712"/>
<dbReference type="OrthoDB" id="340608at2759"/>
<dbReference type="eggNOG" id="KOG2952">
    <property type="taxonomic scope" value="Eukaryota"/>
</dbReference>
<evidence type="ECO:0000313" key="9">
    <source>
        <dbReference type="EMBL" id="CAY71681.1"/>
    </source>
</evidence>
<feature type="region of interest" description="Disordered" evidence="7">
    <location>
        <begin position="1"/>
        <end position="36"/>
    </location>
</feature>
<dbReference type="HOGENOM" id="CLU_025025_0_1_1"/>
<dbReference type="RefSeq" id="XP_002493860.1">
    <property type="nucleotide sequence ID" value="XM_002493815.1"/>
</dbReference>
<dbReference type="AlphaFoldDB" id="C4R7V6"/>
<feature type="transmembrane region" description="Helical" evidence="8">
    <location>
        <begin position="55"/>
        <end position="76"/>
    </location>
</feature>
<reference evidence="9 10" key="1">
    <citation type="journal article" date="2009" name="Nat. Biotechnol.">
        <title>Genome sequence of the recombinant protein production host Pichia pastoris.</title>
        <authorList>
            <person name="De Schutter K."/>
            <person name="Lin Y.C."/>
            <person name="Tiels P."/>
            <person name="Van Hecke A."/>
            <person name="Glinka S."/>
            <person name="Weber-Lehmann J."/>
            <person name="Rouze P."/>
            <person name="Van de Peer Y."/>
            <person name="Callewaert N."/>
        </authorList>
    </citation>
    <scope>NUCLEOTIDE SEQUENCE [LARGE SCALE GENOMIC DNA]</scope>
    <source>
        <strain evidence="10">GS115 / ATCC 20864</strain>
    </source>
</reference>
<accession>C4R7V6</accession>
<proteinExistence type="inferred from homology"/>
<gene>
    <name evidence="9" type="ordered locus">PAS_chr4_0430</name>
</gene>
<name>C4R7V6_KOMPG</name>
<keyword evidence="3 8" id="KW-0812">Transmembrane</keyword>
<evidence type="ECO:0000256" key="4">
    <source>
        <dbReference type="ARBA" id="ARBA00022989"/>
    </source>
</evidence>
<dbReference type="FunCoup" id="C4R7V6">
    <property type="interactions" value="475"/>
</dbReference>
<dbReference type="InParanoid" id="C4R7V6"/>
<keyword evidence="10" id="KW-1185">Reference proteome</keyword>
<evidence type="ECO:0000256" key="2">
    <source>
        <dbReference type="ARBA" id="ARBA00009457"/>
    </source>
</evidence>
<evidence type="ECO:0000313" key="10">
    <source>
        <dbReference type="Proteomes" id="UP000000314"/>
    </source>
</evidence>
<evidence type="ECO:0000256" key="6">
    <source>
        <dbReference type="PIRNR" id="PIRNR015840"/>
    </source>
</evidence>
<dbReference type="InterPro" id="IPR005045">
    <property type="entry name" value="CDC50/LEM3_fam"/>
</dbReference>
<keyword evidence="4 8" id="KW-1133">Transmembrane helix</keyword>
<evidence type="ECO:0000256" key="8">
    <source>
        <dbReference type="SAM" id="Phobius"/>
    </source>
</evidence>
<comment type="subcellular location">
    <subcellularLocation>
        <location evidence="1">Membrane</location>
        <topology evidence="1">Multi-pass membrane protein</topology>
    </subcellularLocation>
</comment>
<dbReference type="KEGG" id="ppa:PAS_chr4_0430"/>
<sequence>MNFFRRRRGNSVDSDELDISGPKKGSDRTKSRKPPNTAFRQQRLKAWQPIYSPKTILPLLFVVFLVMCPIGIALIFRTYRVQNLVINYSRCDELEDSDEYAEIPRNRVNFHFDKSTSSYSNYQNPRWRTSTSTDSLGNSVRTCHIEFDIPNDIHSPLYFYYKLTNFFQNHRRYVESYDLEQLKGEAVPYDDIDSDCKPFAHSGDKIVYPCGLVANSYFNDTLSSPVLLNPAGGSENVTYELTTKDIAWKTDRTTYKKTSYNWDEIVPPPNWEKMYPNGYTEDNIFDITENEFFQNWMRTAALPSFMKLAAKNTTTAMESGTYQIDIGLNYPVSIFGGSKSLVITSNNILGGRHFGLGVCYLIVAGASFLFGFLFLLKVLIKPRKIGDHSLLNFEDERASQELFTSERRDYL</sequence>
<protein>
    <submittedName>
        <fullName evidence="9">Endosomal protein that regulates cell polarity, controls polarized growth</fullName>
    </submittedName>
</protein>
<dbReference type="GO" id="GO:0005783">
    <property type="term" value="C:endoplasmic reticulum"/>
    <property type="evidence" value="ECO:0007669"/>
    <property type="project" value="TreeGrafter"/>
</dbReference>
<evidence type="ECO:0000256" key="7">
    <source>
        <dbReference type="SAM" id="MobiDB-lite"/>
    </source>
</evidence>
<organism evidence="9 10">
    <name type="scientific">Komagataella phaffii (strain GS115 / ATCC 20864)</name>
    <name type="common">Yeast</name>
    <name type="synonym">Pichia pastoris</name>
    <dbReference type="NCBI Taxonomy" id="644223"/>
    <lineage>
        <taxon>Eukaryota</taxon>
        <taxon>Fungi</taxon>
        <taxon>Dikarya</taxon>
        <taxon>Ascomycota</taxon>
        <taxon>Saccharomycotina</taxon>
        <taxon>Pichiomycetes</taxon>
        <taxon>Pichiales</taxon>
        <taxon>Pichiaceae</taxon>
        <taxon>Komagataella</taxon>
    </lineage>
</organism>
<dbReference type="PIRSF" id="PIRSF015840">
    <property type="entry name" value="DUF284_TM_euk"/>
    <property type="match status" value="1"/>
</dbReference>
<evidence type="ECO:0000256" key="1">
    <source>
        <dbReference type="ARBA" id="ARBA00004141"/>
    </source>
</evidence>
<evidence type="ECO:0000256" key="5">
    <source>
        <dbReference type="ARBA" id="ARBA00023136"/>
    </source>
</evidence>